<evidence type="ECO:0000256" key="5">
    <source>
        <dbReference type="SAM" id="SignalP"/>
    </source>
</evidence>
<dbReference type="AlphaFoldDB" id="A0A9W8L3T6"/>
<evidence type="ECO:0000256" key="3">
    <source>
        <dbReference type="ARBA" id="ARBA00023295"/>
    </source>
</evidence>
<dbReference type="InterPro" id="IPR050546">
    <property type="entry name" value="Glycosyl_Hydrlase_16"/>
</dbReference>
<evidence type="ECO:0000313" key="8">
    <source>
        <dbReference type="Proteomes" id="UP001151516"/>
    </source>
</evidence>
<keyword evidence="3 7" id="KW-0326">Glycosidase</keyword>
<accession>A0A9W8L3T6</accession>
<evidence type="ECO:0000313" key="7">
    <source>
        <dbReference type="EMBL" id="KAJ2687011.1"/>
    </source>
</evidence>
<dbReference type="PANTHER" id="PTHR10963:SF22">
    <property type="entry name" value="GLYCOSIDASE CRH2-RELATED"/>
    <property type="match status" value="1"/>
</dbReference>
<comment type="caution">
    <text evidence="7">The sequence shown here is derived from an EMBL/GenBank/DDBJ whole genome shotgun (WGS) entry which is preliminary data.</text>
</comment>
<proteinExistence type="predicted"/>
<feature type="compositionally biased region" description="Pro residues" evidence="4">
    <location>
        <begin position="405"/>
        <end position="469"/>
    </location>
</feature>
<feature type="domain" description="GH16" evidence="6">
    <location>
        <begin position="50"/>
        <end position="295"/>
    </location>
</feature>
<sequence length="490" mass="52167">MKALALFAAAVGALAYVAAAASKCTADAPCFREGWCDSGPMFCMFSMCNVEKSFNSTSCWKPEGCSNQNVSFDSSSDVVAIRGYGGNPVTNPFVSIFEPNNAAVTDGNLVLQMNYDAPNKKGFGATTSASHTFQYGRVTARIKTAAIAKGTVSAFIIRNDQVGDEIDFEWVGKSPNQVQTNFFYHDILDYSNSEYFDVGANTATTYHDYTIDWTPEAITWIVDGKTLRKLNRKDTYDSKTKVYKFPAAEGRIGFSIWDGGNSGSDGTEKWAGTPTPWTPSTVYKMFVDSIKITCAKENPKPPVSSISSTTTTTATTSTTTTTSEAPPTTSTTTSEVPSSTTTTTTSEVPSSTTTTTTTSEAPTTTTTTTSTTTTPDGPTDPPPPTTLIDTHVPPTPTDTNSGDPPVVPPTPTDSDPKNPPVQPPTPTDSDPKNPPVQPPTPTDSDPKNPPVEPPKPTEPGKPPVQPPTEPTSSDSNRKCFVVYRTVTVAA</sequence>
<keyword evidence="2" id="KW-0378">Hydrolase</keyword>
<dbReference type="PRINTS" id="PR01217">
    <property type="entry name" value="PRICHEXTENSN"/>
</dbReference>
<dbReference type="Pfam" id="PF00722">
    <property type="entry name" value="Glyco_hydro_16"/>
    <property type="match status" value="1"/>
</dbReference>
<feature type="signal peptide" evidence="5">
    <location>
        <begin position="1"/>
        <end position="20"/>
    </location>
</feature>
<dbReference type="OrthoDB" id="4781at2759"/>
<dbReference type="InterPro" id="IPR013320">
    <property type="entry name" value="ConA-like_dom_sf"/>
</dbReference>
<evidence type="ECO:0000259" key="6">
    <source>
        <dbReference type="PROSITE" id="PS51762"/>
    </source>
</evidence>
<dbReference type="EMBL" id="JANBTX010000086">
    <property type="protein sequence ID" value="KAJ2687011.1"/>
    <property type="molecule type" value="Genomic_DNA"/>
</dbReference>
<dbReference type="GO" id="GO:0005975">
    <property type="term" value="P:carbohydrate metabolic process"/>
    <property type="evidence" value="ECO:0007669"/>
    <property type="project" value="InterPro"/>
</dbReference>
<evidence type="ECO:0000256" key="1">
    <source>
        <dbReference type="ARBA" id="ARBA00022729"/>
    </source>
</evidence>
<feature type="chain" id="PRO_5040987159" evidence="5">
    <location>
        <begin position="21"/>
        <end position="490"/>
    </location>
</feature>
<dbReference type="Proteomes" id="UP001151516">
    <property type="component" value="Unassembled WGS sequence"/>
</dbReference>
<protein>
    <submittedName>
        <fullName evidence="7">Glycosidase CRH2</fullName>
    </submittedName>
</protein>
<evidence type="ECO:0000256" key="2">
    <source>
        <dbReference type="ARBA" id="ARBA00022801"/>
    </source>
</evidence>
<keyword evidence="8" id="KW-1185">Reference proteome</keyword>
<evidence type="ECO:0000256" key="4">
    <source>
        <dbReference type="SAM" id="MobiDB-lite"/>
    </source>
</evidence>
<keyword evidence="1 5" id="KW-0732">Signal</keyword>
<dbReference type="PANTHER" id="PTHR10963">
    <property type="entry name" value="GLYCOSYL HYDROLASE-RELATED"/>
    <property type="match status" value="1"/>
</dbReference>
<name>A0A9W8L3T6_9FUNG</name>
<dbReference type="GO" id="GO:0004553">
    <property type="term" value="F:hydrolase activity, hydrolyzing O-glycosyl compounds"/>
    <property type="evidence" value="ECO:0007669"/>
    <property type="project" value="InterPro"/>
</dbReference>
<feature type="compositionally biased region" description="Low complexity" evidence="4">
    <location>
        <begin position="303"/>
        <end position="377"/>
    </location>
</feature>
<gene>
    <name evidence="7" type="primary">UTR2_5</name>
    <name evidence="7" type="ORF">IWW39_003235</name>
</gene>
<organism evidence="7 8">
    <name type="scientific">Coemansia spiralis</name>
    <dbReference type="NCBI Taxonomy" id="417178"/>
    <lineage>
        <taxon>Eukaryota</taxon>
        <taxon>Fungi</taxon>
        <taxon>Fungi incertae sedis</taxon>
        <taxon>Zoopagomycota</taxon>
        <taxon>Kickxellomycotina</taxon>
        <taxon>Kickxellomycetes</taxon>
        <taxon>Kickxellales</taxon>
        <taxon>Kickxellaceae</taxon>
        <taxon>Coemansia</taxon>
    </lineage>
</organism>
<dbReference type="PROSITE" id="PS51762">
    <property type="entry name" value="GH16_2"/>
    <property type="match status" value="1"/>
</dbReference>
<dbReference type="InterPro" id="IPR000757">
    <property type="entry name" value="Beta-glucanase-like"/>
</dbReference>
<feature type="region of interest" description="Disordered" evidence="4">
    <location>
        <begin position="296"/>
        <end position="478"/>
    </location>
</feature>
<dbReference type="Gene3D" id="2.60.120.200">
    <property type="match status" value="1"/>
</dbReference>
<dbReference type="SUPFAM" id="SSF49899">
    <property type="entry name" value="Concanavalin A-like lectins/glucanases"/>
    <property type="match status" value="1"/>
</dbReference>
<reference evidence="7" key="1">
    <citation type="submission" date="2022-07" db="EMBL/GenBank/DDBJ databases">
        <title>Phylogenomic reconstructions and comparative analyses of Kickxellomycotina fungi.</title>
        <authorList>
            <person name="Reynolds N.K."/>
            <person name="Stajich J.E."/>
            <person name="Barry K."/>
            <person name="Grigoriev I.V."/>
            <person name="Crous P."/>
            <person name="Smith M.E."/>
        </authorList>
    </citation>
    <scope>NUCLEOTIDE SEQUENCE</scope>
    <source>
        <strain evidence="7">CBS 109367</strain>
    </source>
</reference>